<dbReference type="Gene3D" id="3.40.50.2000">
    <property type="entry name" value="Glycogen Phosphorylase B"/>
    <property type="match status" value="1"/>
</dbReference>
<evidence type="ECO:0000259" key="1">
    <source>
        <dbReference type="Pfam" id="PF00534"/>
    </source>
</evidence>
<proteinExistence type="predicted"/>
<dbReference type="RefSeq" id="WP_047727723.1">
    <property type="nucleotide sequence ID" value="NZ_CP115009.1"/>
</dbReference>
<dbReference type="GO" id="GO:1901135">
    <property type="term" value="P:carbohydrate derivative metabolic process"/>
    <property type="evidence" value="ECO:0007669"/>
    <property type="project" value="UniProtKB-ARBA"/>
</dbReference>
<gene>
    <name evidence="2" type="ORF">P9854_22230</name>
    <name evidence="3" type="ORF">P9921_21605</name>
</gene>
<sequence length="392" mass="43908">MRIGIASNGYPEKRCITENKSHDFINFDKSNTFKYINFLNSKLLNKAPSFIFRPLIVNPSNNIDAFHFFNHTGLLKSKWVSTFETIIPRIPEVMDIHRKPDGENNYEKNEKIGALLSAIAESNCLSILALSQSAYNIQVAMLDEYPALADSIKSKMRIVHPPQQLLVAAVTDKPVDSDRVKLIFVGRDFYRKGGAEIVLAVSELVESGIISADDIDVTLIGDLGKRDNYVHGEFKDDMQFYERIESIVKDLSCISHFASLPNGQVMEKFISSHIGLLPTWGDTYGYSVLEMQACGCPVITTSVRALTEINPSESGWMIDVPCNKFKEIVISSYDDKEEIRNIIIAGIKKNIANAVADKKTISDKAQASIERIKNAHAPDAYFKLIDTIYESK</sequence>
<dbReference type="SUPFAM" id="SSF53756">
    <property type="entry name" value="UDP-Glycosyltransferase/glycogen phosphorylase"/>
    <property type="match status" value="1"/>
</dbReference>
<dbReference type="Proteomes" id="UP001173597">
    <property type="component" value="Unassembled WGS sequence"/>
</dbReference>
<evidence type="ECO:0000313" key="4">
    <source>
        <dbReference type="Proteomes" id="UP001173597"/>
    </source>
</evidence>
<dbReference type="EC" id="2.4.-.-" evidence="2"/>
<dbReference type="EMBL" id="JARTLO010000036">
    <property type="protein sequence ID" value="MDK4768498.1"/>
    <property type="molecule type" value="Genomic_DNA"/>
</dbReference>
<comment type="caution">
    <text evidence="2">The sequence shown here is derived from an EMBL/GenBank/DDBJ whole genome shotgun (WGS) entry which is preliminary data.</text>
</comment>
<keyword evidence="2" id="KW-0808">Transferase</keyword>
<dbReference type="Pfam" id="PF00534">
    <property type="entry name" value="Glycos_transf_1"/>
    <property type="match status" value="1"/>
</dbReference>
<protein>
    <submittedName>
        <fullName evidence="2">Glycosyltransferase</fullName>
        <ecNumber evidence="2">2.4.-.-</ecNumber>
    </submittedName>
</protein>
<accession>A0AAW6XCK7</accession>
<keyword evidence="5" id="KW-1185">Reference proteome</keyword>
<dbReference type="PANTHER" id="PTHR12526:SF630">
    <property type="entry name" value="GLYCOSYLTRANSFERASE"/>
    <property type="match status" value="1"/>
</dbReference>
<feature type="domain" description="Glycosyl transferase family 1" evidence="1">
    <location>
        <begin position="175"/>
        <end position="347"/>
    </location>
</feature>
<dbReference type="PANTHER" id="PTHR12526">
    <property type="entry name" value="GLYCOSYLTRANSFERASE"/>
    <property type="match status" value="1"/>
</dbReference>
<dbReference type="AlphaFoldDB" id="A0AAW6XCK7"/>
<dbReference type="EMBL" id="JARTOI010000050">
    <property type="protein sequence ID" value="MDK5173060.1"/>
    <property type="molecule type" value="Genomic_DNA"/>
</dbReference>
<name>A0AAW6XCK7_9GAMM</name>
<dbReference type="GO" id="GO:0016757">
    <property type="term" value="F:glycosyltransferase activity"/>
    <property type="evidence" value="ECO:0007669"/>
    <property type="project" value="UniProtKB-KW"/>
</dbReference>
<keyword evidence="2" id="KW-0328">Glycosyltransferase</keyword>
<dbReference type="InterPro" id="IPR001296">
    <property type="entry name" value="Glyco_trans_1"/>
</dbReference>
<evidence type="ECO:0000313" key="3">
    <source>
        <dbReference type="EMBL" id="MDK5173060.1"/>
    </source>
</evidence>
<evidence type="ECO:0000313" key="2">
    <source>
        <dbReference type="EMBL" id="MDK4768498.1"/>
    </source>
</evidence>
<evidence type="ECO:0000313" key="5">
    <source>
        <dbReference type="Proteomes" id="UP001174748"/>
    </source>
</evidence>
<reference evidence="2" key="1">
    <citation type="submission" date="2023-01" db="EMBL/GenBank/DDBJ databases">
        <title>Genomic dissection of endemic carbapenem resistance: metallo-beta-lactamase gene dissemination through clonal, plasmid and integron transfer pathways.</title>
        <authorList>
            <person name="Macesic N."/>
        </authorList>
    </citation>
    <scope>NUCLEOTIDE SEQUENCE</scope>
    <source>
        <strain evidence="3">CPO382</strain>
        <strain evidence="2">CPO573</strain>
    </source>
</reference>
<organism evidence="2 4">
    <name type="scientific">Serratia nevei</name>
    <dbReference type="NCBI Taxonomy" id="2703794"/>
    <lineage>
        <taxon>Bacteria</taxon>
        <taxon>Pseudomonadati</taxon>
        <taxon>Pseudomonadota</taxon>
        <taxon>Gammaproteobacteria</taxon>
        <taxon>Enterobacterales</taxon>
        <taxon>Yersiniaceae</taxon>
        <taxon>Serratia</taxon>
    </lineage>
</organism>
<dbReference type="Proteomes" id="UP001174748">
    <property type="component" value="Unassembled WGS sequence"/>
</dbReference>